<reference evidence="3 4" key="1">
    <citation type="submission" date="2023-04" db="EMBL/GenBank/DDBJ databases">
        <title>Marinobulbifer ophiurae gen. nov., sp. Nov., isolate from tissue of brittle star Ophioplocus japonicus.</title>
        <authorList>
            <person name="Kawano K."/>
            <person name="Sawayama S."/>
            <person name="Nakagawa S."/>
        </authorList>
    </citation>
    <scope>NUCLEOTIDE SEQUENCE [LARGE SCALE GENOMIC DNA]</scope>
    <source>
        <strain evidence="3 4">NKW57</strain>
    </source>
</reference>
<feature type="domain" description="Sulfatase N-terminal" evidence="2">
    <location>
        <begin position="26"/>
        <end position="382"/>
    </location>
</feature>
<feature type="chain" id="PRO_5045322232" evidence="1">
    <location>
        <begin position="23"/>
        <end position="525"/>
    </location>
</feature>
<dbReference type="InterPro" id="IPR052701">
    <property type="entry name" value="GAG_Ulvan_Degrading_Sulfatases"/>
</dbReference>
<dbReference type="RefSeq" id="WP_285763365.1">
    <property type="nucleotide sequence ID" value="NZ_BSYJ01000002.1"/>
</dbReference>
<evidence type="ECO:0000259" key="2">
    <source>
        <dbReference type="Pfam" id="PF00884"/>
    </source>
</evidence>
<evidence type="ECO:0000313" key="3">
    <source>
        <dbReference type="EMBL" id="GMG86785.1"/>
    </source>
</evidence>
<sequence length="525" mass="59699">MRRFIRFLVASFFSIYACMALAAEKPNILVIWGDDIGWSNLGVYNHGVMGYQTPNLDSIGKEGAIFTDHYAQPSCTAGRAAFITGQYPIRSGMTTVGQPGDALGLKKESPSLAEVLKKEGYRTGHFGKNHLGDRNEHLPTVHGFDEFFGNLYHLNTQEEAEQRDYQNFGKEYSGSLESYEKKFGTRGVLHAFATDKMDRTEDPRFGVVGKQTIKDTGPLTQERMKNFDRKEVIPLAIDFMKKSKDADEPFFVWLNTSRMHLYTRIEDEWLKKVEKYTSEADYHGAGMLQHDDDIGAVLKALRDMGLDENTIIVYSTDNGPEHSSWPHGATTPFRGEKMTTYEGGIRVPLMVRWPGKIPAGSKLNGIQGHQDLFTTLAAVAGVDDVVERMMKEKKQYIDGVNNLPYWMGKADRSSRNHIFHYYESKLTAMRMGPWKFHFSTKEDYYANVIPRTVPLVFNIRMDPYESYDSSDSYGHLMQKVSWLIAPMGELMQQHLESLAKYPPVQGGKTFDMSNVVEEFIKKGRQ</sequence>
<evidence type="ECO:0000256" key="1">
    <source>
        <dbReference type="SAM" id="SignalP"/>
    </source>
</evidence>
<accession>A0ABQ6LXI1</accession>
<evidence type="ECO:0000313" key="4">
    <source>
        <dbReference type="Proteomes" id="UP001224392"/>
    </source>
</evidence>
<proteinExistence type="predicted"/>
<dbReference type="PROSITE" id="PS51257">
    <property type="entry name" value="PROKAR_LIPOPROTEIN"/>
    <property type="match status" value="1"/>
</dbReference>
<gene>
    <name evidence="3" type="ORF">MNKW57_11060</name>
</gene>
<dbReference type="Proteomes" id="UP001224392">
    <property type="component" value="Unassembled WGS sequence"/>
</dbReference>
<dbReference type="SUPFAM" id="SSF53649">
    <property type="entry name" value="Alkaline phosphatase-like"/>
    <property type="match status" value="1"/>
</dbReference>
<dbReference type="EMBL" id="BSYJ01000002">
    <property type="protein sequence ID" value="GMG86785.1"/>
    <property type="molecule type" value="Genomic_DNA"/>
</dbReference>
<dbReference type="Gene3D" id="3.40.720.10">
    <property type="entry name" value="Alkaline Phosphatase, subunit A"/>
    <property type="match status" value="1"/>
</dbReference>
<dbReference type="InterPro" id="IPR017850">
    <property type="entry name" value="Alkaline_phosphatase_core_sf"/>
</dbReference>
<protein>
    <submittedName>
        <fullName evidence="3">Arylsulfatase</fullName>
    </submittedName>
</protein>
<dbReference type="InterPro" id="IPR000917">
    <property type="entry name" value="Sulfatase_N"/>
</dbReference>
<dbReference type="Pfam" id="PF14707">
    <property type="entry name" value="Sulfatase_C"/>
    <property type="match status" value="1"/>
</dbReference>
<comment type="caution">
    <text evidence="3">The sequence shown here is derived from an EMBL/GenBank/DDBJ whole genome shotgun (WGS) entry which is preliminary data.</text>
</comment>
<dbReference type="Pfam" id="PF00884">
    <property type="entry name" value="Sulfatase"/>
    <property type="match status" value="1"/>
</dbReference>
<feature type="signal peptide" evidence="1">
    <location>
        <begin position="1"/>
        <end position="22"/>
    </location>
</feature>
<dbReference type="PANTHER" id="PTHR43751:SF2">
    <property type="entry name" value="SULFATASE N-TERMINAL DOMAIN-CONTAINING PROTEIN"/>
    <property type="match status" value="1"/>
</dbReference>
<dbReference type="Gene3D" id="3.30.1120.10">
    <property type="match status" value="1"/>
</dbReference>
<dbReference type="PANTHER" id="PTHR43751">
    <property type="entry name" value="SULFATASE"/>
    <property type="match status" value="1"/>
</dbReference>
<organism evidence="3 4">
    <name type="scientific">Biformimicrobium ophioploci</name>
    <dbReference type="NCBI Taxonomy" id="3036711"/>
    <lineage>
        <taxon>Bacteria</taxon>
        <taxon>Pseudomonadati</taxon>
        <taxon>Pseudomonadota</taxon>
        <taxon>Gammaproteobacteria</taxon>
        <taxon>Cellvibrionales</taxon>
        <taxon>Microbulbiferaceae</taxon>
        <taxon>Biformimicrobium</taxon>
    </lineage>
</organism>
<keyword evidence="4" id="KW-1185">Reference proteome</keyword>
<name>A0ABQ6LXI1_9GAMM</name>
<keyword evidence="1" id="KW-0732">Signal</keyword>
<dbReference type="CDD" id="cd16142">
    <property type="entry name" value="ARS_like"/>
    <property type="match status" value="1"/>
</dbReference>